<dbReference type="EMBL" id="JAHYIQ010000003">
    <property type="protein sequence ID" value="KAK1134201.1"/>
    <property type="molecule type" value="Genomic_DNA"/>
</dbReference>
<comment type="caution">
    <text evidence="2">The sequence shown here is derived from an EMBL/GenBank/DDBJ whole genome shotgun (WGS) entry which is preliminary data.</text>
</comment>
<feature type="region of interest" description="Disordered" evidence="1">
    <location>
        <begin position="1"/>
        <end position="85"/>
    </location>
</feature>
<reference evidence="2" key="1">
    <citation type="submission" date="2021-10" db="EMBL/GenBank/DDBJ databases">
        <title>Melipona bicolor Genome sequencing and assembly.</title>
        <authorList>
            <person name="Araujo N.S."/>
            <person name="Arias M.C."/>
        </authorList>
    </citation>
    <scope>NUCLEOTIDE SEQUENCE</scope>
    <source>
        <strain evidence="2">USP_2M_L1-L4_2017</strain>
        <tissue evidence="2">Whole body</tissue>
    </source>
</reference>
<proteinExistence type="predicted"/>
<feature type="region of interest" description="Disordered" evidence="1">
    <location>
        <begin position="99"/>
        <end position="150"/>
    </location>
</feature>
<name>A0AA40GBD9_9HYME</name>
<keyword evidence="3" id="KW-1185">Reference proteome</keyword>
<evidence type="ECO:0000256" key="1">
    <source>
        <dbReference type="SAM" id="MobiDB-lite"/>
    </source>
</evidence>
<organism evidence="2 3">
    <name type="scientific">Melipona bicolor</name>
    <dbReference type="NCBI Taxonomy" id="60889"/>
    <lineage>
        <taxon>Eukaryota</taxon>
        <taxon>Metazoa</taxon>
        <taxon>Ecdysozoa</taxon>
        <taxon>Arthropoda</taxon>
        <taxon>Hexapoda</taxon>
        <taxon>Insecta</taxon>
        <taxon>Pterygota</taxon>
        <taxon>Neoptera</taxon>
        <taxon>Endopterygota</taxon>
        <taxon>Hymenoptera</taxon>
        <taxon>Apocrita</taxon>
        <taxon>Aculeata</taxon>
        <taxon>Apoidea</taxon>
        <taxon>Anthophila</taxon>
        <taxon>Apidae</taxon>
        <taxon>Melipona</taxon>
    </lineage>
</organism>
<feature type="compositionally biased region" description="Basic and acidic residues" evidence="1">
    <location>
        <begin position="269"/>
        <end position="280"/>
    </location>
</feature>
<gene>
    <name evidence="2" type="ORF">K0M31_011983</name>
</gene>
<dbReference type="Proteomes" id="UP001177670">
    <property type="component" value="Unassembled WGS sequence"/>
</dbReference>
<feature type="compositionally biased region" description="Acidic residues" evidence="1">
    <location>
        <begin position="22"/>
        <end position="47"/>
    </location>
</feature>
<sequence>MKAHLVSIPGVAAGLPLSELPQPDDDAVDDGDDDDDHDDDDDDDDDAVTGVGSCGSSCWVSSSREHTGPRNRASPGALAAGGTRLHVDETTWTTIDRYPRSIRAPGGEPHRGGQRCSRDSQGHGVTCHEDIPTNEELPSPGASHHPRSRFDRSSNKLLFLQIRGPSHSRFFLLLCVRLFFSPRGLDVAKKTDRSKQSTVEGERFTTHSSQRSGVRARSREKERKRRLPRGTPDQGTASRPRGCSRRWTTTGKRNVERSMVGPARRVGRDRRESERFERASRWPATLPSRGTARHADLTSTCARAARKRARPSERANEPNERTNERTWNESRERKERSPLGGSAPRRAAPRISNAVLRARTFVARFATHHRGPPRLRARTTENWTRRVRSPPLDRAPDDDRESRFSLGSFAILSIQARLF</sequence>
<feature type="compositionally biased region" description="Basic and acidic residues" evidence="1">
    <location>
        <begin position="310"/>
        <end position="337"/>
    </location>
</feature>
<evidence type="ECO:0000313" key="3">
    <source>
        <dbReference type="Proteomes" id="UP001177670"/>
    </source>
</evidence>
<feature type="compositionally biased region" description="Low complexity" evidence="1">
    <location>
        <begin position="50"/>
        <end position="62"/>
    </location>
</feature>
<feature type="compositionally biased region" description="Basic and acidic residues" evidence="1">
    <location>
        <begin position="187"/>
        <end position="205"/>
    </location>
</feature>
<feature type="compositionally biased region" description="Basic residues" evidence="1">
    <location>
        <begin position="214"/>
        <end position="228"/>
    </location>
</feature>
<feature type="compositionally biased region" description="Basic and acidic residues" evidence="1">
    <location>
        <begin position="108"/>
        <end position="131"/>
    </location>
</feature>
<feature type="region of interest" description="Disordered" evidence="1">
    <location>
        <begin position="187"/>
        <end position="346"/>
    </location>
</feature>
<evidence type="ECO:0000313" key="2">
    <source>
        <dbReference type="EMBL" id="KAK1134201.1"/>
    </source>
</evidence>
<protein>
    <submittedName>
        <fullName evidence="2">Uncharacterized protein</fullName>
    </submittedName>
</protein>
<dbReference type="AlphaFoldDB" id="A0AA40GBD9"/>
<accession>A0AA40GBD9</accession>